<organism evidence="1 2">
    <name type="scientific">Candidatus Dojkabacteria bacterium</name>
    <dbReference type="NCBI Taxonomy" id="2099670"/>
    <lineage>
        <taxon>Bacteria</taxon>
        <taxon>Candidatus Dojkabacteria</taxon>
    </lineage>
</organism>
<evidence type="ECO:0000313" key="2">
    <source>
        <dbReference type="Proteomes" id="UP000783287"/>
    </source>
</evidence>
<proteinExistence type="predicted"/>
<evidence type="ECO:0000313" key="1">
    <source>
        <dbReference type="EMBL" id="MCA9383137.1"/>
    </source>
</evidence>
<reference evidence="1" key="2">
    <citation type="journal article" date="2021" name="Microbiome">
        <title>Successional dynamics and alternative stable states in a saline activated sludge microbial community over 9 years.</title>
        <authorList>
            <person name="Wang Y."/>
            <person name="Ye J."/>
            <person name="Ju F."/>
            <person name="Liu L."/>
            <person name="Boyd J.A."/>
            <person name="Deng Y."/>
            <person name="Parks D.H."/>
            <person name="Jiang X."/>
            <person name="Yin X."/>
            <person name="Woodcroft B.J."/>
            <person name="Tyson G.W."/>
            <person name="Hugenholtz P."/>
            <person name="Polz M.F."/>
            <person name="Zhang T."/>
        </authorList>
    </citation>
    <scope>NUCLEOTIDE SEQUENCE</scope>
    <source>
        <strain evidence="1">HKST-UBA14</strain>
    </source>
</reference>
<name>A0A955L513_9BACT</name>
<accession>A0A955L513</accession>
<dbReference type="Proteomes" id="UP000783287">
    <property type="component" value="Unassembled WGS sequence"/>
</dbReference>
<protein>
    <submittedName>
        <fullName evidence="1">Uncharacterized protein</fullName>
    </submittedName>
</protein>
<gene>
    <name evidence="1" type="ORF">KC909_02115</name>
</gene>
<comment type="caution">
    <text evidence="1">The sequence shown here is derived from an EMBL/GenBank/DDBJ whole genome shotgun (WGS) entry which is preliminary data.</text>
</comment>
<dbReference type="EMBL" id="JAGQLK010000030">
    <property type="protein sequence ID" value="MCA9383137.1"/>
    <property type="molecule type" value="Genomic_DNA"/>
</dbReference>
<dbReference type="AlphaFoldDB" id="A0A955L513"/>
<sequence>MMTECEDQESDILNQDIIDDFVGRLVLPANLASDLRLWDKLSFGFHRQLSPATRLQGYQISSWLLAGGASVAEIARELDVTIPTVRSTRNKLAGIIANKAETEDEFAIVRIAQSEARMIDTLASRGVSIYEFPDVEAAHFYQLHCEVPYVSRLYLLEQIGLELGYVNTYHYRIADLALQGATVEETCTDLGIDDHSELSIRSVWYTKETLHRFINDAKQRNILKGRIQSQRRMYDQTSIHEGLQTAGLDFYDYDTIHEADRILHVQDFRRRFPDKGIDELCELVAVCTGMVEPERYHTFYQMLQGVPFRDIVGETGGAPGTPPDQFHYQFLEDHLSDVGVIAYVEENQVVGLLDRLARYGESLYEYPTLREARYCLAGRELRDTLPNIHEDELAQIVMKFLKMRPQSLDSIKLVLAGIKSDDVVPMLNGRTLGQYQKLRKRIYDELLADDQKVQELIMEHQKSDIFIGQSGGYSILYRWNPVRNMWYKIYLSKPNRRQNI</sequence>
<reference evidence="1" key="1">
    <citation type="submission" date="2020-04" db="EMBL/GenBank/DDBJ databases">
        <authorList>
            <person name="Zhang T."/>
        </authorList>
    </citation>
    <scope>NUCLEOTIDE SEQUENCE</scope>
    <source>
        <strain evidence="1">HKST-UBA14</strain>
    </source>
</reference>